<dbReference type="PANTHER" id="PTHR13409">
    <property type="entry name" value="MITOCHONDRIAL 39S RIBOSOMAL PROTEIN L51"/>
    <property type="match status" value="1"/>
</dbReference>
<gene>
    <name evidence="9" type="ORF">FSCOSCO3_A007878</name>
</gene>
<proteinExistence type="inferred from homology"/>
<evidence type="ECO:0000256" key="6">
    <source>
        <dbReference type="ARBA" id="ARBA00023274"/>
    </source>
</evidence>
<dbReference type="GO" id="GO:0006412">
    <property type="term" value="P:translation"/>
    <property type="evidence" value="ECO:0007669"/>
    <property type="project" value="TreeGrafter"/>
</dbReference>
<dbReference type="Pfam" id="PF10244">
    <property type="entry name" value="MRP-L51"/>
    <property type="match status" value="1"/>
</dbReference>
<dbReference type="PANTHER" id="PTHR13409:SF0">
    <property type="entry name" value="LARGE RIBOSOMAL SUBUNIT PROTEIN ML51"/>
    <property type="match status" value="1"/>
</dbReference>
<dbReference type="InterPro" id="IPR019373">
    <property type="entry name" value="Ribosomal_mL51"/>
</dbReference>
<dbReference type="GO" id="GO:0003735">
    <property type="term" value="F:structural constituent of ribosome"/>
    <property type="evidence" value="ECO:0007669"/>
    <property type="project" value="InterPro"/>
</dbReference>
<keyword evidence="3" id="KW-0809">Transit peptide</keyword>
<evidence type="ECO:0000313" key="10">
    <source>
        <dbReference type="Proteomes" id="UP001314229"/>
    </source>
</evidence>
<keyword evidence="6" id="KW-0687">Ribonucleoprotein</keyword>
<name>A0AAV1P3H3_SCOSC</name>
<evidence type="ECO:0000256" key="3">
    <source>
        <dbReference type="ARBA" id="ARBA00022946"/>
    </source>
</evidence>
<organism evidence="9 10">
    <name type="scientific">Scomber scombrus</name>
    <name type="common">Atlantic mackerel</name>
    <name type="synonym">Scomber vernalis</name>
    <dbReference type="NCBI Taxonomy" id="13677"/>
    <lineage>
        <taxon>Eukaryota</taxon>
        <taxon>Metazoa</taxon>
        <taxon>Chordata</taxon>
        <taxon>Craniata</taxon>
        <taxon>Vertebrata</taxon>
        <taxon>Euteleostomi</taxon>
        <taxon>Actinopterygii</taxon>
        <taxon>Neopterygii</taxon>
        <taxon>Teleostei</taxon>
        <taxon>Neoteleostei</taxon>
        <taxon>Acanthomorphata</taxon>
        <taxon>Pelagiaria</taxon>
        <taxon>Scombriformes</taxon>
        <taxon>Scombridae</taxon>
        <taxon>Scomber</taxon>
    </lineage>
</organism>
<comment type="similarity">
    <text evidence="2">Belongs to the mitochondrion-specific ribosomal protein mL51 family.</text>
</comment>
<reference evidence="9 10" key="1">
    <citation type="submission" date="2024-01" db="EMBL/GenBank/DDBJ databases">
        <authorList>
            <person name="Alioto T."/>
            <person name="Alioto T."/>
            <person name="Gomez Garrido J."/>
        </authorList>
    </citation>
    <scope>NUCLEOTIDE SEQUENCE [LARGE SCALE GENOMIC DNA]</scope>
</reference>
<keyword evidence="10" id="KW-1185">Reference proteome</keyword>
<keyword evidence="5" id="KW-0496">Mitochondrion</keyword>
<evidence type="ECO:0000256" key="2">
    <source>
        <dbReference type="ARBA" id="ARBA00010972"/>
    </source>
</evidence>
<evidence type="ECO:0000256" key="8">
    <source>
        <dbReference type="ARBA" id="ARBA00035419"/>
    </source>
</evidence>
<dbReference type="Proteomes" id="UP001314229">
    <property type="component" value="Unassembled WGS sequence"/>
</dbReference>
<evidence type="ECO:0000256" key="5">
    <source>
        <dbReference type="ARBA" id="ARBA00023128"/>
    </source>
</evidence>
<evidence type="ECO:0000313" key="9">
    <source>
        <dbReference type="EMBL" id="CAK6966221.1"/>
    </source>
</evidence>
<evidence type="ECO:0000256" key="4">
    <source>
        <dbReference type="ARBA" id="ARBA00022980"/>
    </source>
</evidence>
<dbReference type="EMBL" id="CAWUFR010000091">
    <property type="protein sequence ID" value="CAK6966221.1"/>
    <property type="molecule type" value="Genomic_DNA"/>
</dbReference>
<comment type="caution">
    <text evidence="9">The sequence shown here is derived from an EMBL/GenBank/DDBJ whole genome shotgun (WGS) entry which is preliminary data.</text>
</comment>
<evidence type="ECO:0000256" key="7">
    <source>
        <dbReference type="ARBA" id="ARBA00035182"/>
    </source>
</evidence>
<sequence length="131" mass="15167">MSVLGGLLGAGASLCRSARTLLHTVRIISTGTCCQIRMHAIPQLKTVDRWTEKRSMFGVYDNIGILGDFKAHPKDLIMAPSWLKAFKGNELQRLIRKKKMVGDRMMTLERHNLEKRIRFLYRRFNRTGKHR</sequence>
<dbReference type="AlphaFoldDB" id="A0AAV1P3H3"/>
<evidence type="ECO:0000256" key="1">
    <source>
        <dbReference type="ARBA" id="ARBA00004173"/>
    </source>
</evidence>
<accession>A0AAV1P3H3</accession>
<protein>
    <recommendedName>
        <fullName evidence="7">Large ribosomal subunit protein mL51</fullName>
    </recommendedName>
    <alternativeName>
        <fullName evidence="8">39S ribosomal protein L51, mitochondrial</fullName>
    </alternativeName>
</protein>
<keyword evidence="4 9" id="KW-0689">Ribosomal protein</keyword>
<comment type="subcellular location">
    <subcellularLocation>
        <location evidence="1">Mitochondrion</location>
    </subcellularLocation>
</comment>
<dbReference type="GO" id="GO:0005762">
    <property type="term" value="C:mitochondrial large ribosomal subunit"/>
    <property type="evidence" value="ECO:0007669"/>
    <property type="project" value="TreeGrafter"/>
</dbReference>